<dbReference type="PROSITE" id="PS50851">
    <property type="entry name" value="CHEW"/>
    <property type="match status" value="1"/>
</dbReference>
<dbReference type="STRING" id="29364.SAMN04487772_13022"/>
<dbReference type="SUPFAM" id="SSF50341">
    <property type="entry name" value="CheW-like"/>
    <property type="match status" value="1"/>
</dbReference>
<reference evidence="2 3" key="1">
    <citation type="submission" date="2016-10" db="EMBL/GenBank/DDBJ databases">
        <authorList>
            <person name="de Groot N.N."/>
        </authorList>
    </citation>
    <scope>NUCLEOTIDE SEQUENCE [LARGE SCALE GENOMIC DNA]</scope>
    <source>
        <strain evidence="2 3">DSM 1801</strain>
    </source>
</reference>
<accession>A0A1I0FDV0</accession>
<dbReference type="RefSeq" id="WP_177180799.1">
    <property type="nucleotide sequence ID" value="NZ_FOHN01000030.1"/>
</dbReference>
<dbReference type="InterPro" id="IPR002545">
    <property type="entry name" value="CheW-lke_dom"/>
</dbReference>
<evidence type="ECO:0000313" key="3">
    <source>
        <dbReference type="Proteomes" id="UP000199800"/>
    </source>
</evidence>
<dbReference type="GO" id="GO:0007165">
    <property type="term" value="P:signal transduction"/>
    <property type="evidence" value="ECO:0007669"/>
    <property type="project" value="InterPro"/>
</dbReference>
<organism evidence="2 3">
    <name type="scientific">[Clostridium] polysaccharolyticum</name>
    <dbReference type="NCBI Taxonomy" id="29364"/>
    <lineage>
        <taxon>Bacteria</taxon>
        <taxon>Bacillati</taxon>
        <taxon>Bacillota</taxon>
        <taxon>Clostridia</taxon>
        <taxon>Lachnospirales</taxon>
        <taxon>Lachnospiraceae</taxon>
    </lineage>
</organism>
<dbReference type="Pfam" id="PF01584">
    <property type="entry name" value="CheW"/>
    <property type="match status" value="1"/>
</dbReference>
<dbReference type="Gene3D" id="2.30.30.40">
    <property type="entry name" value="SH3 Domains"/>
    <property type="match status" value="1"/>
</dbReference>
<dbReference type="Proteomes" id="UP000199800">
    <property type="component" value="Unassembled WGS sequence"/>
</dbReference>
<dbReference type="InterPro" id="IPR039315">
    <property type="entry name" value="CheW"/>
</dbReference>
<dbReference type="PANTHER" id="PTHR22617">
    <property type="entry name" value="CHEMOTAXIS SENSOR HISTIDINE KINASE-RELATED"/>
    <property type="match status" value="1"/>
</dbReference>
<dbReference type="SMART" id="SM00260">
    <property type="entry name" value="CheW"/>
    <property type="match status" value="1"/>
</dbReference>
<dbReference type="Gene3D" id="2.40.50.180">
    <property type="entry name" value="CheA-289, Domain 4"/>
    <property type="match status" value="1"/>
</dbReference>
<evidence type="ECO:0000313" key="2">
    <source>
        <dbReference type="EMBL" id="SET56050.1"/>
    </source>
</evidence>
<proteinExistence type="predicted"/>
<sequence>MVTKQIIFKIGTGSYGIDVSKVMGIEKDIPVVEIPNAPDCIKGMINLRGDVIPVFSLRDKFHMPAAENLETKELVIAKSNGVVIAIEVDLVEEIVELEDSKIGPAPVIIKAQGTEYIESVAHVENNLVLIIDLDGLLDAGQANTLQAIVDNQ</sequence>
<name>A0A1I0FDV0_9FIRM</name>
<gene>
    <name evidence="2" type="ORF">SAMN04487772_13022</name>
</gene>
<dbReference type="GO" id="GO:0005829">
    <property type="term" value="C:cytosol"/>
    <property type="evidence" value="ECO:0007669"/>
    <property type="project" value="TreeGrafter"/>
</dbReference>
<dbReference type="EMBL" id="FOHN01000030">
    <property type="protein sequence ID" value="SET56050.1"/>
    <property type="molecule type" value="Genomic_DNA"/>
</dbReference>
<feature type="domain" description="CheW-like" evidence="1">
    <location>
        <begin position="2"/>
        <end position="142"/>
    </location>
</feature>
<dbReference type="InterPro" id="IPR036061">
    <property type="entry name" value="CheW-like_dom_sf"/>
</dbReference>
<dbReference type="AlphaFoldDB" id="A0A1I0FDV0"/>
<evidence type="ECO:0000259" key="1">
    <source>
        <dbReference type="PROSITE" id="PS50851"/>
    </source>
</evidence>
<dbReference type="PANTHER" id="PTHR22617:SF23">
    <property type="entry name" value="CHEMOTAXIS PROTEIN CHEW"/>
    <property type="match status" value="1"/>
</dbReference>
<dbReference type="GO" id="GO:0006935">
    <property type="term" value="P:chemotaxis"/>
    <property type="evidence" value="ECO:0007669"/>
    <property type="project" value="InterPro"/>
</dbReference>
<protein>
    <submittedName>
        <fullName evidence="2">Purine-binding chemotaxis protein CheW</fullName>
    </submittedName>
</protein>
<keyword evidence="3" id="KW-1185">Reference proteome</keyword>